<organism evidence="1 2">
    <name type="scientific">Pontibacter ummariensis</name>
    <dbReference type="NCBI Taxonomy" id="1610492"/>
    <lineage>
        <taxon>Bacteria</taxon>
        <taxon>Pseudomonadati</taxon>
        <taxon>Bacteroidota</taxon>
        <taxon>Cytophagia</taxon>
        <taxon>Cytophagales</taxon>
        <taxon>Hymenobacteraceae</taxon>
        <taxon>Pontibacter</taxon>
    </lineage>
</organism>
<dbReference type="AlphaFoldDB" id="A0A239FXH5"/>
<keyword evidence="2" id="KW-1185">Reference proteome</keyword>
<dbReference type="RefSeq" id="WP_089319389.1">
    <property type="nucleotide sequence ID" value="NZ_FZOQ01000009.1"/>
</dbReference>
<dbReference type="Proteomes" id="UP000198432">
    <property type="component" value="Unassembled WGS sequence"/>
</dbReference>
<dbReference type="OrthoDB" id="9815222at2"/>
<protein>
    <submittedName>
        <fullName evidence="1">Uncharacterized protein</fullName>
    </submittedName>
</protein>
<reference evidence="2" key="1">
    <citation type="submission" date="2017-06" db="EMBL/GenBank/DDBJ databases">
        <authorList>
            <person name="Varghese N."/>
            <person name="Submissions S."/>
        </authorList>
    </citation>
    <scope>NUCLEOTIDE SEQUENCE [LARGE SCALE GENOMIC DNA]</scope>
    <source>
        <strain evidence="2">NKM1</strain>
    </source>
</reference>
<evidence type="ECO:0000313" key="2">
    <source>
        <dbReference type="Proteomes" id="UP000198432"/>
    </source>
</evidence>
<accession>A0A239FXH5</accession>
<name>A0A239FXH5_9BACT</name>
<evidence type="ECO:0000313" key="1">
    <source>
        <dbReference type="EMBL" id="SNS60913.1"/>
    </source>
</evidence>
<gene>
    <name evidence="1" type="ORF">SAMN06296052_109142</name>
</gene>
<sequence length="267" mass="31851">MQITDYISYIFQGDDQESVHQYVTQHPEEYYQEQPDALRMELWKFYYLNVFNASQLSAMSTFLDYHMFRFKGLLSDFVFFVRMSPEWIPMDAVTYINNTRFRADLALILVDWLEKKKQLAQRNPKHFEEQDYRIKAMRDGKPVVIEETESFFVTRLSRPKKRGGKRNIVEKAQVKQWVHTCFHGSDLRLESVKIKVNGTQKDILEAVYEFFDKIDTDTSSTHAYCYMLIDTFDKFSKYVDPVTGEYRVEALQTNFARHGKKTKMFYV</sequence>
<proteinExistence type="predicted"/>
<dbReference type="EMBL" id="FZOQ01000009">
    <property type="protein sequence ID" value="SNS60913.1"/>
    <property type="molecule type" value="Genomic_DNA"/>
</dbReference>